<feature type="region of interest" description="Disordered" evidence="4">
    <location>
        <begin position="506"/>
        <end position="534"/>
    </location>
</feature>
<comment type="subcellular location">
    <subcellularLocation>
        <location evidence="1">Nucleus</location>
    </subcellularLocation>
</comment>
<keyword evidence="2" id="KW-0238">DNA-binding</keyword>
<evidence type="ECO:0000256" key="3">
    <source>
        <dbReference type="ARBA" id="ARBA00023242"/>
    </source>
</evidence>
<feature type="region of interest" description="Disordered" evidence="4">
    <location>
        <begin position="93"/>
        <end position="182"/>
    </location>
</feature>
<evidence type="ECO:0000256" key="2">
    <source>
        <dbReference type="ARBA" id="ARBA00023125"/>
    </source>
</evidence>
<proteinExistence type="predicted"/>
<dbReference type="GO" id="GO:0000786">
    <property type="term" value="C:nucleosome"/>
    <property type="evidence" value="ECO:0007669"/>
    <property type="project" value="InterPro"/>
</dbReference>
<dbReference type="PROSITE" id="PS51504">
    <property type="entry name" value="H15"/>
    <property type="match status" value="1"/>
</dbReference>
<dbReference type="Pfam" id="PF00538">
    <property type="entry name" value="Linker_histone"/>
    <property type="match status" value="1"/>
</dbReference>
<dbReference type="InterPro" id="IPR036390">
    <property type="entry name" value="WH_DNA-bd_sf"/>
</dbReference>
<dbReference type="OrthoDB" id="1110759at2759"/>
<evidence type="ECO:0000256" key="4">
    <source>
        <dbReference type="SAM" id="MobiDB-lite"/>
    </source>
</evidence>
<dbReference type="CDD" id="cd00073">
    <property type="entry name" value="H15"/>
    <property type="match status" value="1"/>
</dbReference>
<feature type="compositionally biased region" description="Basic and acidic residues" evidence="4">
    <location>
        <begin position="160"/>
        <end position="170"/>
    </location>
</feature>
<feature type="compositionally biased region" description="Polar residues" evidence="4">
    <location>
        <begin position="522"/>
        <end position="534"/>
    </location>
</feature>
<keyword evidence="6" id="KW-1185">Reference proteome</keyword>
<name>A0A6I9SFF7_ELAGV</name>
<dbReference type="InParanoid" id="A0A6I9SFF7"/>
<reference evidence="7" key="1">
    <citation type="submission" date="2025-08" db="UniProtKB">
        <authorList>
            <consortium name="RefSeq"/>
        </authorList>
    </citation>
    <scope>IDENTIFICATION</scope>
</reference>
<evidence type="ECO:0000256" key="1">
    <source>
        <dbReference type="ARBA" id="ARBA00004123"/>
    </source>
</evidence>
<dbReference type="KEGG" id="egu:105057624"/>
<dbReference type="GO" id="GO:0045910">
    <property type="term" value="P:negative regulation of DNA recombination"/>
    <property type="evidence" value="ECO:0007669"/>
    <property type="project" value="TreeGrafter"/>
</dbReference>
<dbReference type="SUPFAM" id="SSF46785">
    <property type="entry name" value="Winged helix' DNA-binding domain"/>
    <property type="match status" value="1"/>
</dbReference>
<dbReference type="GO" id="GO:0031492">
    <property type="term" value="F:nucleosomal DNA binding"/>
    <property type="evidence" value="ECO:0007669"/>
    <property type="project" value="TreeGrafter"/>
</dbReference>
<dbReference type="Gene3D" id="1.10.10.10">
    <property type="entry name" value="Winged helix-like DNA-binding domain superfamily/Winged helix DNA-binding domain"/>
    <property type="match status" value="1"/>
</dbReference>
<dbReference type="Proteomes" id="UP000504607">
    <property type="component" value="Chromosome 14"/>
</dbReference>
<feature type="region of interest" description="Disordered" evidence="4">
    <location>
        <begin position="369"/>
        <end position="389"/>
    </location>
</feature>
<accession>A0A6I9SFF7</accession>
<evidence type="ECO:0000259" key="5">
    <source>
        <dbReference type="PROSITE" id="PS51504"/>
    </source>
</evidence>
<dbReference type="AlphaFoldDB" id="A0A6I9SFF7"/>
<dbReference type="InterPro" id="IPR036388">
    <property type="entry name" value="WH-like_DNA-bd_sf"/>
</dbReference>
<evidence type="ECO:0000313" key="7">
    <source>
        <dbReference type="RefSeq" id="XP_010938584.2"/>
    </source>
</evidence>
<dbReference type="GO" id="GO:0003690">
    <property type="term" value="F:double-stranded DNA binding"/>
    <property type="evidence" value="ECO:0007669"/>
    <property type="project" value="TreeGrafter"/>
</dbReference>
<evidence type="ECO:0000313" key="6">
    <source>
        <dbReference type="Proteomes" id="UP000504607"/>
    </source>
</evidence>
<gene>
    <name evidence="7" type="primary">LOC105057624</name>
</gene>
<feature type="compositionally biased region" description="Pro residues" evidence="4">
    <location>
        <begin position="99"/>
        <end position="122"/>
    </location>
</feature>
<keyword evidence="3" id="KW-0539">Nucleus</keyword>
<dbReference type="SMART" id="SM00526">
    <property type="entry name" value="H15"/>
    <property type="match status" value="1"/>
</dbReference>
<protein>
    <submittedName>
        <fullName evidence="7">Uncharacterized protein C6orf132 homolog</fullName>
    </submittedName>
</protein>
<dbReference type="RefSeq" id="XP_010938584.2">
    <property type="nucleotide sequence ID" value="XM_010940282.3"/>
</dbReference>
<organism evidence="6 7">
    <name type="scientific">Elaeis guineensis var. tenera</name>
    <name type="common">Oil palm</name>
    <dbReference type="NCBI Taxonomy" id="51953"/>
    <lineage>
        <taxon>Eukaryota</taxon>
        <taxon>Viridiplantae</taxon>
        <taxon>Streptophyta</taxon>
        <taxon>Embryophyta</taxon>
        <taxon>Tracheophyta</taxon>
        <taxon>Spermatophyta</taxon>
        <taxon>Magnoliopsida</taxon>
        <taxon>Liliopsida</taxon>
        <taxon>Arecaceae</taxon>
        <taxon>Arecoideae</taxon>
        <taxon>Cocoseae</taxon>
        <taxon>Elaeidinae</taxon>
        <taxon>Elaeis</taxon>
    </lineage>
</organism>
<feature type="compositionally biased region" description="Basic residues" evidence="4">
    <location>
        <begin position="132"/>
        <end position="145"/>
    </location>
</feature>
<dbReference type="PANTHER" id="PTHR11467:SF109">
    <property type="entry name" value="H15 DOMAIN-CONTAINING PROTEIN"/>
    <property type="match status" value="1"/>
</dbReference>
<dbReference type="GO" id="GO:0005730">
    <property type="term" value="C:nucleolus"/>
    <property type="evidence" value="ECO:0007669"/>
    <property type="project" value="TreeGrafter"/>
</dbReference>
<dbReference type="InterPro" id="IPR005818">
    <property type="entry name" value="Histone_H1/H5_H15"/>
</dbReference>
<feature type="domain" description="H15" evidence="5">
    <location>
        <begin position="29"/>
        <end position="99"/>
    </location>
</feature>
<dbReference type="PANTHER" id="PTHR11467">
    <property type="entry name" value="HISTONE H1"/>
    <property type="match status" value="1"/>
</dbReference>
<sequence length="622" mass="68162">MEVKYEEDEAPLRHPSNAAAPKPRRPTPDHPPYAEMVRMALRELAEEGGSTKASISGYIQSNHTQLPPGHSKLLSYYLGKFVAAGEVSMLSPDRFALPRTPPSPPPTPPYHSPTPDPTPNPSPRRSSSCPHIPRRRGRPPKRKRTTAPPPPRRGRGRPRKNPDNVVHSEVKAPQATESVPRPRLIIRLQSKPSNPIPDAFAGGDDVSGMTMASAMGKYCLRDGITSECDSRNVDGLKADEKSFPANAYKREESPPPASALLKELLLPPALPPAAWWQAETDEEPMLPPRLLPEADETLLPLVSLHSEPEVEMLLLDQMQPEPEGALLVRQPEPELLPLAPKQPKSNGEQSLLTPLLPETKGKQYLSLPATMRGKSKESSVPPAARPDAESVVLPASAQLEPEKLTEEQFAPGLLQLNAKERKEECLSSSSIPPKFDESYFPLISVHPEPCKELLLLDTMQPKLEEEFLELLPLPSDTEVEFLLLSASMQSELHEEPILSISTQPELAEVSPHLAPEQPEPLDQTSVQPEPNEGSFQTAQLLSEPKEEPLLLPAMLIEPKEELLPLATIETEGTEESSPPAPVLAVEKGEKSGHSINQPNFGYGIHLSCRNPVDFNLEFGLGG</sequence>
<dbReference type="GO" id="GO:0006334">
    <property type="term" value="P:nucleosome assembly"/>
    <property type="evidence" value="ECO:0007669"/>
    <property type="project" value="InterPro"/>
</dbReference>
<dbReference type="GO" id="GO:0030261">
    <property type="term" value="P:chromosome condensation"/>
    <property type="evidence" value="ECO:0007669"/>
    <property type="project" value="TreeGrafter"/>
</dbReference>
<feature type="region of interest" description="Disordered" evidence="4">
    <location>
        <begin position="1"/>
        <end position="33"/>
    </location>
</feature>